<dbReference type="AlphaFoldDB" id="A0A3L6VTI3"/>
<dbReference type="Proteomes" id="UP000286510">
    <property type="component" value="Unassembled WGS sequence"/>
</dbReference>
<evidence type="ECO:0000256" key="1">
    <source>
        <dbReference type="SAM" id="Phobius"/>
    </source>
</evidence>
<dbReference type="VEuPathDB" id="FungiDB:H257_13057"/>
<accession>A0A3L6VTI3</accession>
<evidence type="ECO:0000313" key="5">
    <source>
        <dbReference type="Proteomes" id="UP000286510"/>
    </source>
</evidence>
<keyword evidence="1" id="KW-1133">Transmembrane helix</keyword>
<name>A0A3L6VTI3_APHAT</name>
<feature type="transmembrane region" description="Helical" evidence="1">
    <location>
        <begin position="7"/>
        <end position="27"/>
    </location>
</feature>
<reference evidence="3 4" key="1">
    <citation type="journal article" date="2018" name="J. Invertebr. Pathol.">
        <title>New genotyping method for the causative agent of crayfish plague (Aphanomyces astaci) based on whole genome data.</title>
        <authorList>
            <person name="Minardi D."/>
            <person name="Studholme D.J."/>
            <person name="van der Giezen M."/>
            <person name="Pretto T."/>
            <person name="Oidtmann B."/>
        </authorList>
    </citation>
    <scope>NUCLEOTIDE SEQUENCE [LARGE SCALE GENOMIC DNA]</scope>
    <source>
        <strain evidence="3 4">KB13</strain>
    </source>
</reference>
<gene>
    <name evidence="2" type="ORF">DYB26_007411</name>
    <name evidence="3" type="ORF">DYB28_002228</name>
</gene>
<dbReference type="Proteomes" id="UP000275652">
    <property type="component" value="Unassembled WGS sequence"/>
</dbReference>
<sequence>STWYSTMMSIVLVGAIVSNSYLVVFVVETFGPASIVSTFDGFCGVLLAMMAARSVLNSVFNDVPTGVNSQLERQAFLVESVLNEQPPVPLAAVATHSVPMRPTSVSLQSDYSMLSQDDDFDDEVEAEGFV</sequence>
<protein>
    <submittedName>
        <fullName evidence="2">Uncharacterized protein</fullName>
    </submittedName>
</protein>
<evidence type="ECO:0000313" key="3">
    <source>
        <dbReference type="EMBL" id="RLO12201.1"/>
    </source>
</evidence>
<evidence type="ECO:0000313" key="4">
    <source>
        <dbReference type="Proteomes" id="UP000275652"/>
    </source>
</evidence>
<feature type="non-terminal residue" evidence="2">
    <location>
        <position position="1"/>
    </location>
</feature>
<evidence type="ECO:0000313" key="2">
    <source>
        <dbReference type="EMBL" id="RHZ19425.1"/>
    </source>
</evidence>
<organism evidence="2 5">
    <name type="scientific">Aphanomyces astaci</name>
    <name type="common">Crayfish plague agent</name>
    <dbReference type="NCBI Taxonomy" id="112090"/>
    <lineage>
        <taxon>Eukaryota</taxon>
        <taxon>Sar</taxon>
        <taxon>Stramenopiles</taxon>
        <taxon>Oomycota</taxon>
        <taxon>Saprolegniomycetes</taxon>
        <taxon>Saprolegniales</taxon>
        <taxon>Verrucalvaceae</taxon>
        <taxon>Aphanomyces</taxon>
    </lineage>
</organism>
<comment type="caution">
    <text evidence="2">The sequence shown here is derived from an EMBL/GenBank/DDBJ whole genome shotgun (WGS) entry which is preliminary data.</text>
</comment>
<reference evidence="2 5" key="2">
    <citation type="submission" date="2018-08" db="EMBL/GenBank/DDBJ databases">
        <title>Aphanomyces genome sequencing and annotation.</title>
        <authorList>
            <person name="Minardi D."/>
            <person name="Oidtmann B."/>
            <person name="Van Der Giezen M."/>
            <person name="Studholme D.J."/>
        </authorList>
    </citation>
    <scope>NUCLEOTIDE SEQUENCE [LARGE SCALE GENOMIC DNA]</scope>
    <source>
        <strain evidence="2 5">FDL457</strain>
    </source>
</reference>
<keyword evidence="1" id="KW-0472">Membrane</keyword>
<feature type="transmembrane region" description="Helical" evidence="1">
    <location>
        <begin position="33"/>
        <end position="52"/>
    </location>
</feature>
<proteinExistence type="predicted"/>
<dbReference type="EMBL" id="QUTF01013148">
    <property type="protein sequence ID" value="RHZ19425.1"/>
    <property type="molecule type" value="Genomic_DNA"/>
</dbReference>
<dbReference type="EMBL" id="QUTI01014181">
    <property type="protein sequence ID" value="RLO12201.1"/>
    <property type="molecule type" value="Genomic_DNA"/>
</dbReference>
<keyword evidence="1" id="KW-0812">Transmembrane</keyword>